<reference evidence="2 3" key="1">
    <citation type="submission" date="2016-10" db="EMBL/GenBank/DDBJ databases">
        <authorList>
            <person name="Varghese N."/>
            <person name="Submissions S."/>
        </authorList>
    </citation>
    <scope>NUCLEOTIDE SEQUENCE [LARGE SCALE GENOMIC DNA]</scope>
    <source>
        <strain evidence="2 3">DSM 1361</strain>
    </source>
</reference>
<dbReference type="InterPro" id="IPR011990">
    <property type="entry name" value="TPR-like_helical_dom_sf"/>
</dbReference>
<dbReference type="AlphaFoldDB" id="A0A662ZJW2"/>
<accession>A0A662ZJW2</accession>
<dbReference type="Proteomes" id="UP000243745">
    <property type="component" value="Unassembled WGS sequence"/>
</dbReference>
<sequence length="102" mass="11571">MKRIAVLLAFMFISADSAAFFGPDCDSASDCMTKAENLSNQNRLADAIDFYREACDEYRNKNGCYQAGIHYQFGLGKRNKAKNYYVKACRYGYVPACHLKEI</sequence>
<feature type="chain" id="PRO_5024914924" description="Beta-lactamase" evidence="1">
    <location>
        <begin position="19"/>
        <end position="102"/>
    </location>
</feature>
<keyword evidence="3" id="KW-1185">Reference proteome</keyword>
<keyword evidence="1" id="KW-0732">Signal</keyword>
<evidence type="ECO:0000256" key="1">
    <source>
        <dbReference type="SAM" id="SignalP"/>
    </source>
</evidence>
<name>A0A662ZJW2_9GAMM</name>
<dbReference type="Gene3D" id="1.25.40.10">
    <property type="entry name" value="Tetratricopeptide repeat domain"/>
    <property type="match status" value="1"/>
</dbReference>
<evidence type="ECO:0000313" key="3">
    <source>
        <dbReference type="Proteomes" id="UP000243745"/>
    </source>
</evidence>
<feature type="signal peptide" evidence="1">
    <location>
        <begin position="1"/>
        <end position="18"/>
    </location>
</feature>
<organism evidence="2 3">
    <name type="scientific">Ruminobacter amylophilus</name>
    <dbReference type="NCBI Taxonomy" id="867"/>
    <lineage>
        <taxon>Bacteria</taxon>
        <taxon>Pseudomonadati</taxon>
        <taxon>Pseudomonadota</taxon>
        <taxon>Gammaproteobacteria</taxon>
        <taxon>Aeromonadales</taxon>
        <taxon>Succinivibrionaceae</taxon>
        <taxon>Ruminobacter</taxon>
    </lineage>
</organism>
<proteinExistence type="predicted"/>
<evidence type="ECO:0008006" key="4">
    <source>
        <dbReference type="Google" id="ProtNLM"/>
    </source>
</evidence>
<evidence type="ECO:0000313" key="2">
    <source>
        <dbReference type="EMBL" id="SFP54799.1"/>
    </source>
</evidence>
<protein>
    <recommendedName>
        <fullName evidence="4">Beta-lactamase</fullName>
    </recommendedName>
</protein>
<dbReference type="SUPFAM" id="SSF81901">
    <property type="entry name" value="HCP-like"/>
    <property type="match status" value="1"/>
</dbReference>
<gene>
    <name evidence="2" type="ORF">SAMN02910344_01691</name>
</gene>
<dbReference type="EMBL" id="FOXF01000035">
    <property type="protein sequence ID" value="SFP54799.1"/>
    <property type="molecule type" value="Genomic_DNA"/>
</dbReference>